<reference evidence="7" key="3">
    <citation type="submission" date="2024-01" db="EMBL/GenBank/DDBJ databases">
        <authorList>
            <person name="Coelho M.A."/>
            <person name="David-Palma M."/>
            <person name="Shea T."/>
            <person name="Sun S."/>
            <person name="Cuomo C.A."/>
            <person name="Heitman J."/>
        </authorList>
    </citation>
    <scope>NUCLEOTIDE SEQUENCE</scope>
    <source>
        <strain evidence="7">CBS 7841</strain>
    </source>
</reference>
<dbReference type="GO" id="GO:0032259">
    <property type="term" value="P:methylation"/>
    <property type="evidence" value="ECO:0007669"/>
    <property type="project" value="UniProtKB-KW"/>
</dbReference>
<evidence type="ECO:0000313" key="8">
    <source>
        <dbReference type="Proteomes" id="UP000094043"/>
    </source>
</evidence>
<dbReference type="PANTHER" id="PTHR43167:SF1">
    <property type="entry name" value="PUTATIVE (AFU_ORTHOLOGUE AFUA_6G01830)-RELATED"/>
    <property type="match status" value="1"/>
</dbReference>
<keyword evidence="2" id="KW-0808">Transferase</keyword>
<evidence type="ECO:0000256" key="1">
    <source>
        <dbReference type="ARBA" id="ARBA00022603"/>
    </source>
</evidence>
<dbReference type="SUPFAM" id="SSF53335">
    <property type="entry name" value="S-adenosyl-L-methionine-dependent methyltransferases"/>
    <property type="match status" value="1"/>
</dbReference>
<feature type="compositionally biased region" description="Low complexity" evidence="5">
    <location>
        <begin position="1198"/>
        <end position="1228"/>
    </location>
</feature>
<reference evidence="7" key="1">
    <citation type="submission" date="2016-06" db="EMBL/GenBank/DDBJ databases">
        <authorList>
            <person name="Cuomo C."/>
            <person name="Litvintseva A."/>
            <person name="Heitman J."/>
            <person name="Chen Y."/>
            <person name="Sun S."/>
            <person name="Springer D."/>
            <person name="Dromer F."/>
            <person name="Young S."/>
            <person name="Zeng Q."/>
            <person name="Chapman S."/>
            <person name="Gujja S."/>
            <person name="Saif S."/>
            <person name="Birren B."/>
        </authorList>
    </citation>
    <scope>NUCLEOTIDE SEQUENCE</scope>
    <source>
        <strain evidence="7">CBS 7841</strain>
    </source>
</reference>
<name>A0AAJ8LX46_9TREE</name>
<dbReference type="PANTHER" id="PTHR43167">
    <property type="entry name" value="PUTATIVE (AFU_ORTHOLOGUE AFUA_6G01830)-RELATED"/>
    <property type="match status" value="1"/>
</dbReference>
<evidence type="ECO:0000256" key="5">
    <source>
        <dbReference type="SAM" id="MobiDB-lite"/>
    </source>
</evidence>
<accession>A0AAJ8LX46</accession>
<evidence type="ECO:0000256" key="2">
    <source>
        <dbReference type="ARBA" id="ARBA00022679"/>
    </source>
</evidence>
<reference evidence="7" key="2">
    <citation type="journal article" date="2022" name="Elife">
        <title>Obligate sexual reproduction of a homothallic fungus closely related to the Cryptococcus pathogenic species complex.</title>
        <authorList>
            <person name="Passer A.R."/>
            <person name="Clancey S.A."/>
            <person name="Shea T."/>
            <person name="David-Palma M."/>
            <person name="Averette A.F."/>
            <person name="Boekhout T."/>
            <person name="Porcel B.M."/>
            <person name="Nowrousian M."/>
            <person name="Cuomo C.A."/>
            <person name="Sun S."/>
            <person name="Heitman J."/>
            <person name="Coelho M.A."/>
        </authorList>
    </citation>
    <scope>NUCLEOTIDE SEQUENCE</scope>
    <source>
        <strain evidence="7">CBS 7841</strain>
    </source>
</reference>
<comment type="similarity">
    <text evidence="4">Belongs to the class I-like SAM-binding methyltransferase superfamily. Cation-dependent O-methyltransferase family.</text>
</comment>
<protein>
    <submittedName>
        <fullName evidence="7">Uncharacterized protein</fullName>
    </submittedName>
</protein>
<gene>
    <name evidence="7" type="ORF">L203_100095</name>
</gene>
<dbReference type="InterPro" id="IPR029063">
    <property type="entry name" value="SAM-dependent_MTases_sf"/>
</dbReference>
<dbReference type="Proteomes" id="UP000094043">
    <property type="component" value="Chromosome 1"/>
</dbReference>
<dbReference type="PROSITE" id="PS51682">
    <property type="entry name" value="SAM_OMT_I"/>
    <property type="match status" value="1"/>
</dbReference>
<evidence type="ECO:0000256" key="6">
    <source>
        <dbReference type="SAM" id="Phobius"/>
    </source>
</evidence>
<evidence type="ECO:0000256" key="4">
    <source>
        <dbReference type="ARBA" id="ARBA00023453"/>
    </source>
</evidence>
<dbReference type="GO" id="GO:0008171">
    <property type="term" value="F:O-methyltransferase activity"/>
    <property type="evidence" value="ECO:0007669"/>
    <property type="project" value="InterPro"/>
</dbReference>
<dbReference type="EMBL" id="CP143784">
    <property type="protein sequence ID" value="WVN84958.1"/>
    <property type="molecule type" value="Genomic_DNA"/>
</dbReference>
<keyword evidence="8" id="KW-1185">Reference proteome</keyword>
<evidence type="ECO:0000313" key="7">
    <source>
        <dbReference type="EMBL" id="WVN84958.1"/>
    </source>
</evidence>
<dbReference type="InterPro" id="IPR002935">
    <property type="entry name" value="SAM_O-MeTrfase"/>
</dbReference>
<feature type="region of interest" description="Disordered" evidence="5">
    <location>
        <begin position="508"/>
        <end position="549"/>
    </location>
</feature>
<organism evidence="7 8">
    <name type="scientific">Cryptococcus depauperatus CBS 7841</name>
    <dbReference type="NCBI Taxonomy" id="1295531"/>
    <lineage>
        <taxon>Eukaryota</taxon>
        <taxon>Fungi</taxon>
        <taxon>Dikarya</taxon>
        <taxon>Basidiomycota</taxon>
        <taxon>Agaricomycotina</taxon>
        <taxon>Tremellomycetes</taxon>
        <taxon>Tremellales</taxon>
        <taxon>Cryptococcaceae</taxon>
        <taxon>Cryptococcus</taxon>
    </lineage>
</organism>
<feature type="compositionally biased region" description="Basic and acidic residues" evidence="5">
    <location>
        <begin position="1172"/>
        <end position="1194"/>
    </location>
</feature>
<keyword evidence="6" id="KW-1133">Transmembrane helix</keyword>
<dbReference type="KEGG" id="cdep:91084311"/>
<keyword evidence="1" id="KW-0489">Methyltransferase</keyword>
<dbReference type="Gene3D" id="3.40.50.150">
    <property type="entry name" value="Vaccinia Virus protein VP39"/>
    <property type="match status" value="1"/>
</dbReference>
<dbReference type="Pfam" id="PF13578">
    <property type="entry name" value="Methyltransf_24"/>
    <property type="match status" value="1"/>
</dbReference>
<keyword evidence="3" id="KW-0949">S-adenosyl-L-methionine</keyword>
<feature type="region of interest" description="Disordered" evidence="5">
    <location>
        <begin position="1172"/>
        <end position="1230"/>
    </location>
</feature>
<feature type="region of interest" description="Disordered" evidence="5">
    <location>
        <begin position="693"/>
        <end position="712"/>
    </location>
</feature>
<dbReference type="RefSeq" id="XP_066065659.1">
    <property type="nucleotide sequence ID" value="XM_066209562.1"/>
</dbReference>
<sequence>MTALNGNPVVAGAHVHALLDRLHRESLEQEKSIRLAKIPAKDFDDTMRDKFICLDQDKCWFMYQLCLSSNALNIVEVGTSFGVSTIYLALAVLKNAACLQAQGQVIATENEPTKAQKAREFWKEAGENILSAIDLREGDLRETLQANLPHNGIDFVLLDIWTPMALPALKLLEPHLGQKAVVLIDNITGSCERYRDLIEYLNDPKNGYTNMVLPFDKGLGMSIYEDGIESSQLFARSLEKELEGANSGHLEDNMDKDLSSAIGACVAPDKYSSRSSNALQQPTTFPGIYPATQVPEDTFAEQFKYLICSSGLLEKDYVPGLSDSLDATSKMEKLELWAETRKWLERGKERWDLTAAVACVVLGLVLVLGVWAIGGILLLVLVTAAGVYVWQRYHGSSVMSSQTPPITPKTKSLTSLKNFLSQSHSLNIALSASLDILKPYLDTLNAHQELRLALHRSTDSMADHIATATSTLLEMADKKELAVLGEMYDIPVVGNFFYSRRKTQEMFSSEDELHRQQEIPSPRRTNLRPLSTPSPGKRFGSFSSLGHSHSRRSQHLSIMSMPDPNDRFTQIPERTPRLSKRASIERTKTRNSWVGDMRSERRITEAVGIINHSSGHGEDDDRIMVQPVTESMSPITSPEPDKLFSPQTPNAALTKLRPVASPFKHIPSPLSRRAPELFATGVVPLRTAPLASETRGSSFFSPLPDPDFSPSSRLEELFERGSDDDPGRKRKSLQNMLYYPSSDEDREMKGVEELTRRSMPVSDLQTLRTARTVGSRARRPFATPSIVPTGLGLGLPNTLPFDKRSSLTPNSSPLSRAPLQRITSVSPLTTPALIASSLGIHLKRRRMACCLLGLQFTEKDDSYWEELDRVLNELSENMGKERLEMEKALKGARKELEIRGTLDDLVGSQGRQMSEMDISPVEAIFPLTSLLGQTNKDFAPRTGDEQLLMEHVDKMMESIAGAWGELVTIRASISEAQKSQEQVEKWNMVRKRLGEVVRHWERGKDVVVKLDRRALQVGYESSEFPDEDIKSERSEAPDFVQTWKDSPTTENTSLGTERHSFSDDVYLAEYPTSSHVDDPSLETALPPPGKDIVFESVSAPIRHNKVILSNMSRQDRIQLTKKAREKGVRVEDLLEMGENIVMGCDDEVRKRSGQVVNELEEVIDAIRRMKAPEQKDQAFEKDERDAKIDHEEVTQLKPSSPSSLLPLQHDQPPALTSSTPTSTSILIPKTQSKSDLRLGFDIGELRQSFKFPAE</sequence>
<feature type="transmembrane region" description="Helical" evidence="6">
    <location>
        <begin position="357"/>
        <end position="390"/>
    </location>
</feature>
<dbReference type="AlphaFoldDB" id="A0AAJ8LX46"/>
<evidence type="ECO:0000256" key="3">
    <source>
        <dbReference type="ARBA" id="ARBA00022691"/>
    </source>
</evidence>
<feature type="compositionally biased region" description="Low complexity" evidence="5">
    <location>
        <begin position="697"/>
        <end position="712"/>
    </location>
</feature>
<feature type="compositionally biased region" description="Low complexity" evidence="5">
    <location>
        <begin position="538"/>
        <end position="547"/>
    </location>
</feature>
<keyword evidence="6" id="KW-0812">Transmembrane</keyword>
<proteinExistence type="inferred from homology"/>
<dbReference type="GeneID" id="91084311"/>
<keyword evidence="6" id="KW-0472">Membrane</keyword>